<evidence type="ECO:0000313" key="4">
    <source>
        <dbReference type="Proteomes" id="UP000276886"/>
    </source>
</evidence>
<dbReference type="PANTHER" id="PTHR43798">
    <property type="entry name" value="MONOACYLGLYCEROL LIPASE"/>
    <property type="match status" value="1"/>
</dbReference>
<gene>
    <name evidence="3" type="ORF">ALQ44_04647</name>
</gene>
<evidence type="ECO:0000259" key="2">
    <source>
        <dbReference type="Pfam" id="PF00561"/>
    </source>
</evidence>
<dbReference type="Gene3D" id="3.40.50.1820">
    <property type="entry name" value="alpha/beta hydrolase"/>
    <property type="match status" value="1"/>
</dbReference>
<dbReference type="GO" id="GO:0016787">
    <property type="term" value="F:hydrolase activity"/>
    <property type="evidence" value="ECO:0007669"/>
    <property type="project" value="UniProtKB-KW"/>
</dbReference>
<keyword evidence="1 3" id="KW-0378">Hydrolase</keyword>
<feature type="domain" description="AB hydrolase-1" evidence="2">
    <location>
        <begin position="99"/>
        <end position="330"/>
    </location>
</feature>
<dbReference type="InterPro" id="IPR050266">
    <property type="entry name" value="AB_hydrolase_sf"/>
</dbReference>
<dbReference type="PRINTS" id="PR00111">
    <property type="entry name" value="ABHYDROLASE"/>
</dbReference>
<dbReference type="InterPro" id="IPR000073">
    <property type="entry name" value="AB_hydrolase_1"/>
</dbReference>
<evidence type="ECO:0000313" key="3">
    <source>
        <dbReference type="EMBL" id="RMO27589.1"/>
    </source>
</evidence>
<organism evidence="3 4">
    <name type="scientific">Pseudomonas syringae pv. pisi</name>
    <dbReference type="NCBI Taxonomy" id="59510"/>
    <lineage>
        <taxon>Bacteria</taxon>
        <taxon>Pseudomonadati</taxon>
        <taxon>Pseudomonadota</taxon>
        <taxon>Gammaproteobacteria</taxon>
        <taxon>Pseudomonadales</taxon>
        <taxon>Pseudomonadaceae</taxon>
        <taxon>Pseudomonas</taxon>
        <taxon>Pseudomonas syringae</taxon>
    </lineage>
</organism>
<dbReference type="InterPro" id="IPR029058">
    <property type="entry name" value="AB_hydrolase_fold"/>
</dbReference>
<dbReference type="Proteomes" id="UP000276886">
    <property type="component" value="Unassembled WGS sequence"/>
</dbReference>
<dbReference type="Pfam" id="PF00561">
    <property type="entry name" value="Abhydrolase_1"/>
    <property type="match status" value="1"/>
</dbReference>
<protein>
    <submittedName>
        <fullName evidence="3">Alpha/beta fold family hydrolase</fullName>
    </submittedName>
</protein>
<evidence type="ECO:0000256" key="1">
    <source>
        <dbReference type="ARBA" id="ARBA00022801"/>
    </source>
</evidence>
<dbReference type="SUPFAM" id="SSF53474">
    <property type="entry name" value="alpha/beta-Hydrolases"/>
    <property type="match status" value="1"/>
</dbReference>
<name>A0A3M2X5P8_PSESJ</name>
<proteinExistence type="predicted"/>
<comment type="caution">
    <text evidence="3">The sequence shown here is derived from an EMBL/GenBank/DDBJ whole genome shotgun (WGS) entry which is preliminary data.</text>
</comment>
<accession>A0A3M2X5P8</accession>
<sequence length="352" mass="38198">MSRLAWRTVTANSGRLINFSGSYVIDRPASSTYSAPSLLPQGHRLMNHIRFVRLLRNTWLVALLSGLSSIALAIEKNYTVTAPDGVKLAVQESGDPNGPALIFIHGLLGSHLNWEKQIGSPQLQRYRMITYDLRGHGLSDKPENIEAYRNGRHYADDLAAVVEATASKRPVLVGWSMGGVVMSNYLAAYGDAKIGGVVYVDGVIELNAALITAHPQVYAGLSSEDLKTHLDAVRTFLGLCFQTKPDALTFERLLSSAAMASWAMTRATPAMTVDAAEGLPRAKVPVLMLYGGKDELVNVQPSIARARQLNARIQSKVYENSGHAPFLEEASRFNTDLTAFMDSAAIAAKGLE</sequence>
<reference evidence="3 4" key="1">
    <citation type="submission" date="2018-08" db="EMBL/GenBank/DDBJ databases">
        <title>Recombination of ecologically and evolutionarily significant loci maintains genetic cohesion in the Pseudomonas syringae species complex.</title>
        <authorList>
            <person name="Dillon M."/>
            <person name="Thakur S."/>
            <person name="Almeida R.N.D."/>
            <person name="Weir B.S."/>
            <person name="Guttman D.S."/>
        </authorList>
    </citation>
    <scope>NUCLEOTIDE SEQUENCE [LARGE SCALE GENOMIC DNA]</scope>
    <source>
        <strain evidence="3 4">ICMP 2788</strain>
    </source>
</reference>
<dbReference type="GO" id="GO:0016020">
    <property type="term" value="C:membrane"/>
    <property type="evidence" value="ECO:0007669"/>
    <property type="project" value="TreeGrafter"/>
</dbReference>
<dbReference type="AlphaFoldDB" id="A0A3M2X5P8"/>
<dbReference type="PANTHER" id="PTHR43798:SF31">
    <property type="entry name" value="AB HYDROLASE SUPERFAMILY PROTEIN YCLE"/>
    <property type="match status" value="1"/>
</dbReference>
<dbReference type="EMBL" id="RBPQ01000137">
    <property type="protein sequence ID" value="RMO27589.1"/>
    <property type="molecule type" value="Genomic_DNA"/>
</dbReference>